<keyword evidence="6 7" id="KW-0539">Nucleus</keyword>
<proteinExistence type="predicted"/>
<dbReference type="EMBL" id="CAJNOQ010004393">
    <property type="protein sequence ID" value="CAF1057215.1"/>
    <property type="molecule type" value="Genomic_DNA"/>
</dbReference>
<comment type="subcellular location">
    <subcellularLocation>
        <location evidence="1 7 8">Nucleus</location>
    </subcellularLocation>
</comment>
<evidence type="ECO:0000256" key="5">
    <source>
        <dbReference type="ARBA" id="ARBA00023155"/>
    </source>
</evidence>
<dbReference type="GO" id="GO:0005634">
    <property type="term" value="C:nucleus"/>
    <property type="evidence" value="ECO:0007669"/>
    <property type="project" value="UniProtKB-SubCell"/>
</dbReference>
<gene>
    <name evidence="11" type="ORF">GPM918_LOCUS16592</name>
    <name evidence="12" type="ORF">SRO942_LOCUS16592</name>
</gene>
<dbReference type="GO" id="GO:0000981">
    <property type="term" value="F:DNA-binding transcription factor activity, RNA polymerase II-specific"/>
    <property type="evidence" value="ECO:0007669"/>
    <property type="project" value="TreeGrafter"/>
</dbReference>
<evidence type="ECO:0000256" key="6">
    <source>
        <dbReference type="ARBA" id="ARBA00023242"/>
    </source>
</evidence>
<keyword evidence="3" id="KW-0524">Neurogenesis</keyword>
<dbReference type="AlphaFoldDB" id="A0A814KWX0"/>
<keyword evidence="5 7" id="KW-0371">Homeobox</keyword>
<evidence type="ECO:0000256" key="7">
    <source>
        <dbReference type="PROSITE-ProRule" id="PRU00108"/>
    </source>
</evidence>
<keyword evidence="13" id="KW-1185">Reference proteome</keyword>
<dbReference type="GO" id="GO:0045944">
    <property type="term" value="P:positive regulation of transcription by RNA polymerase II"/>
    <property type="evidence" value="ECO:0007669"/>
    <property type="project" value="UniProtKB-ARBA"/>
</dbReference>
<reference evidence="11" key="1">
    <citation type="submission" date="2021-02" db="EMBL/GenBank/DDBJ databases">
        <authorList>
            <person name="Nowell W R."/>
        </authorList>
    </citation>
    <scope>NUCLEOTIDE SEQUENCE</scope>
</reference>
<feature type="compositionally biased region" description="Low complexity" evidence="9">
    <location>
        <begin position="198"/>
        <end position="223"/>
    </location>
</feature>
<accession>A0A814KWX0</accession>
<evidence type="ECO:0000256" key="8">
    <source>
        <dbReference type="RuleBase" id="RU000682"/>
    </source>
</evidence>
<evidence type="ECO:0000256" key="3">
    <source>
        <dbReference type="ARBA" id="ARBA00022902"/>
    </source>
</evidence>
<comment type="caution">
    <text evidence="11">The sequence shown here is derived from an EMBL/GenBank/DDBJ whole genome shotgun (WGS) entry which is preliminary data.</text>
</comment>
<dbReference type="InterPro" id="IPR009057">
    <property type="entry name" value="Homeodomain-like_sf"/>
</dbReference>
<dbReference type="InterPro" id="IPR001356">
    <property type="entry name" value="HD"/>
</dbReference>
<dbReference type="GO" id="GO:0000978">
    <property type="term" value="F:RNA polymerase II cis-regulatory region sequence-specific DNA binding"/>
    <property type="evidence" value="ECO:0007669"/>
    <property type="project" value="TreeGrafter"/>
</dbReference>
<evidence type="ECO:0000256" key="1">
    <source>
        <dbReference type="ARBA" id="ARBA00004123"/>
    </source>
</evidence>
<keyword evidence="2" id="KW-0217">Developmental protein</keyword>
<dbReference type="SMART" id="SM00389">
    <property type="entry name" value="HOX"/>
    <property type="match status" value="1"/>
</dbReference>
<dbReference type="GO" id="GO:0007399">
    <property type="term" value="P:nervous system development"/>
    <property type="evidence" value="ECO:0007669"/>
    <property type="project" value="UniProtKB-KW"/>
</dbReference>
<feature type="region of interest" description="Disordered" evidence="9">
    <location>
        <begin position="127"/>
        <end position="148"/>
    </location>
</feature>
<dbReference type="OrthoDB" id="6159439at2759"/>
<feature type="region of interest" description="Disordered" evidence="9">
    <location>
        <begin position="191"/>
        <end position="223"/>
    </location>
</feature>
<dbReference type="PANTHER" id="PTHR45793:SF5">
    <property type="entry name" value="HOMEOTIC PROTEIN OCELLILESS"/>
    <property type="match status" value="1"/>
</dbReference>
<keyword evidence="4 7" id="KW-0238">DNA-binding</keyword>
<protein>
    <recommendedName>
        <fullName evidence="10">Homeobox domain-containing protein</fullName>
    </recommendedName>
</protein>
<evidence type="ECO:0000313" key="12">
    <source>
        <dbReference type="EMBL" id="CAF3826061.1"/>
    </source>
</evidence>
<dbReference type="Gene3D" id="1.10.10.60">
    <property type="entry name" value="Homeodomain-like"/>
    <property type="match status" value="1"/>
</dbReference>
<dbReference type="EMBL" id="CAJOBC010004393">
    <property type="protein sequence ID" value="CAF3826061.1"/>
    <property type="molecule type" value="Genomic_DNA"/>
</dbReference>
<dbReference type="PANTHER" id="PTHR45793">
    <property type="entry name" value="HOMEOBOX PROTEIN"/>
    <property type="match status" value="1"/>
</dbReference>
<feature type="domain" description="Homeobox" evidence="10">
    <location>
        <begin position="72"/>
        <end position="132"/>
    </location>
</feature>
<dbReference type="PROSITE" id="PS50071">
    <property type="entry name" value="HOMEOBOX_2"/>
    <property type="match status" value="1"/>
</dbReference>
<dbReference type="FunFam" id="1.10.10.60:FF:000068">
    <property type="entry name" value="Orthodenticle homeobox 1"/>
    <property type="match status" value="1"/>
</dbReference>
<evidence type="ECO:0000259" key="10">
    <source>
        <dbReference type="PROSITE" id="PS50071"/>
    </source>
</evidence>
<dbReference type="Pfam" id="PF00046">
    <property type="entry name" value="Homeodomain"/>
    <property type="match status" value="1"/>
</dbReference>
<dbReference type="CDD" id="cd00086">
    <property type="entry name" value="homeodomain"/>
    <property type="match status" value="1"/>
</dbReference>
<evidence type="ECO:0000313" key="13">
    <source>
        <dbReference type="Proteomes" id="UP000663829"/>
    </source>
</evidence>
<sequence length="323" mass="35858">MTYKKSKVALSSKYSTSLTGYYPYSNYVSSPAGTDPSSMKFPYSDPSKTMPFAFSYPQHDSLHSLSYNGSQRKQRRERTTFTRAQLDQLEALFHKTRYPDIFLREEAALKINLPESRVQVWFKNRRAKCRQQDKAKNPKPSSSVHPDKVMAANEISRSHDTSTTLKQEAKSPVCSSPVTCKVVASTTNGCNGGAGRNSHSPTSAGSSGCSSTNTTSSQSLSSPSFYRTDSLAAQVASAAWSTQAAAAAGYNIPYPNSTYSPQNYSAFYSDYNFQNMYKTPSTYSNSLTGHSNTTYRHDDFLQPPYTGRQISPDDVWPTKFQNF</sequence>
<evidence type="ECO:0000313" key="11">
    <source>
        <dbReference type="EMBL" id="CAF1057215.1"/>
    </source>
</evidence>
<dbReference type="SUPFAM" id="SSF46689">
    <property type="entry name" value="Homeodomain-like"/>
    <property type="match status" value="1"/>
</dbReference>
<evidence type="ECO:0000256" key="2">
    <source>
        <dbReference type="ARBA" id="ARBA00022473"/>
    </source>
</evidence>
<dbReference type="Proteomes" id="UP000681722">
    <property type="component" value="Unassembled WGS sequence"/>
</dbReference>
<evidence type="ECO:0000256" key="9">
    <source>
        <dbReference type="SAM" id="MobiDB-lite"/>
    </source>
</evidence>
<organism evidence="11 13">
    <name type="scientific">Didymodactylos carnosus</name>
    <dbReference type="NCBI Taxonomy" id="1234261"/>
    <lineage>
        <taxon>Eukaryota</taxon>
        <taxon>Metazoa</taxon>
        <taxon>Spiralia</taxon>
        <taxon>Gnathifera</taxon>
        <taxon>Rotifera</taxon>
        <taxon>Eurotatoria</taxon>
        <taxon>Bdelloidea</taxon>
        <taxon>Philodinida</taxon>
        <taxon>Philodinidae</taxon>
        <taxon>Didymodactylos</taxon>
    </lineage>
</organism>
<name>A0A814KWX0_9BILA</name>
<dbReference type="Proteomes" id="UP000663829">
    <property type="component" value="Unassembled WGS sequence"/>
</dbReference>
<evidence type="ECO:0000256" key="4">
    <source>
        <dbReference type="ARBA" id="ARBA00023125"/>
    </source>
</evidence>
<feature type="DNA-binding region" description="Homeobox" evidence="7">
    <location>
        <begin position="74"/>
        <end position="133"/>
    </location>
</feature>